<dbReference type="eggNOG" id="COG0840">
    <property type="taxonomic scope" value="Bacteria"/>
</dbReference>
<dbReference type="Proteomes" id="UP000001171">
    <property type="component" value="Chromosome"/>
</dbReference>
<dbReference type="InterPro" id="IPR004090">
    <property type="entry name" value="Chemotax_Me-accpt_rcpt"/>
</dbReference>
<evidence type="ECO:0000259" key="8">
    <source>
        <dbReference type="PROSITE" id="PS50885"/>
    </source>
</evidence>
<dbReference type="PROSITE" id="PS50111">
    <property type="entry name" value="CHEMOTAXIS_TRANSDUC_2"/>
    <property type="match status" value="1"/>
</dbReference>
<keyword evidence="10" id="KW-1185">Reference proteome</keyword>
<dbReference type="GO" id="GO:0006935">
    <property type="term" value="P:chemotaxis"/>
    <property type="evidence" value="ECO:0007669"/>
    <property type="project" value="InterPro"/>
</dbReference>
<dbReference type="KEGG" id="ilo:IL1421"/>
<name>Q5QZU9_IDILO</name>
<dbReference type="SUPFAM" id="SSF58104">
    <property type="entry name" value="Methyl-accepting chemotaxis protein (MCP) signaling domain"/>
    <property type="match status" value="1"/>
</dbReference>
<organism evidence="9 10">
    <name type="scientific">Idiomarina loihiensis (strain ATCC BAA-735 / DSM 15497 / L2-TR)</name>
    <dbReference type="NCBI Taxonomy" id="283942"/>
    <lineage>
        <taxon>Bacteria</taxon>
        <taxon>Pseudomonadati</taxon>
        <taxon>Pseudomonadota</taxon>
        <taxon>Gammaproteobacteria</taxon>
        <taxon>Alteromonadales</taxon>
        <taxon>Idiomarinaceae</taxon>
        <taxon>Idiomarina</taxon>
    </lineage>
</organism>
<dbReference type="FunFam" id="1.10.287.950:FF:000001">
    <property type="entry name" value="Methyl-accepting chemotaxis sensory transducer"/>
    <property type="match status" value="1"/>
</dbReference>
<feature type="region of interest" description="Disordered" evidence="5">
    <location>
        <begin position="398"/>
        <end position="437"/>
    </location>
</feature>
<dbReference type="Pfam" id="PF08376">
    <property type="entry name" value="NIT"/>
    <property type="match status" value="1"/>
</dbReference>
<dbReference type="EMBL" id="AE017340">
    <property type="protein sequence ID" value="AAV82261.1"/>
    <property type="molecule type" value="Genomic_DNA"/>
</dbReference>
<evidence type="ECO:0000256" key="2">
    <source>
        <dbReference type="ARBA" id="ARBA00023224"/>
    </source>
</evidence>
<feature type="domain" description="Methyl-accepting transducer" evidence="7">
    <location>
        <begin position="390"/>
        <end position="626"/>
    </location>
</feature>
<proteinExistence type="inferred from homology"/>
<evidence type="ECO:0000256" key="4">
    <source>
        <dbReference type="PROSITE-ProRule" id="PRU00284"/>
    </source>
</evidence>
<evidence type="ECO:0000256" key="6">
    <source>
        <dbReference type="SAM" id="Phobius"/>
    </source>
</evidence>
<feature type="domain" description="HAMP" evidence="8">
    <location>
        <begin position="332"/>
        <end position="385"/>
    </location>
</feature>
<evidence type="ECO:0000259" key="7">
    <source>
        <dbReference type="PROSITE" id="PS50111"/>
    </source>
</evidence>
<evidence type="ECO:0000313" key="9">
    <source>
        <dbReference type="EMBL" id="AAV82261.1"/>
    </source>
</evidence>
<feature type="compositionally biased region" description="Low complexity" evidence="5">
    <location>
        <begin position="398"/>
        <end position="411"/>
    </location>
</feature>
<dbReference type="InterPro" id="IPR004089">
    <property type="entry name" value="MCPsignal_dom"/>
</dbReference>
<dbReference type="STRING" id="283942.IL1421"/>
<dbReference type="GO" id="GO:0004888">
    <property type="term" value="F:transmembrane signaling receptor activity"/>
    <property type="evidence" value="ECO:0007669"/>
    <property type="project" value="InterPro"/>
</dbReference>
<comment type="similarity">
    <text evidence="3">Belongs to the methyl-accepting chemotaxis (MCP) protein family.</text>
</comment>
<dbReference type="Pfam" id="PF00015">
    <property type="entry name" value="MCPsignal"/>
    <property type="match status" value="1"/>
</dbReference>
<feature type="compositionally biased region" description="Low complexity" evidence="5">
    <location>
        <begin position="423"/>
        <end position="437"/>
    </location>
</feature>
<keyword evidence="6" id="KW-0812">Transmembrane</keyword>
<dbReference type="PROSITE" id="PS50885">
    <property type="entry name" value="HAMP"/>
    <property type="match status" value="1"/>
</dbReference>
<dbReference type="PANTHER" id="PTHR32089:SF120">
    <property type="entry name" value="METHYL-ACCEPTING CHEMOTAXIS PROTEIN TLPQ"/>
    <property type="match status" value="1"/>
</dbReference>
<sequence>MNWLGNLSMRNKLLLLVLPPLFMMMFLAVTNLVSTYQRYSEAHHIELLTDLTVASAPVVGALQRERGLSALTMASGFSQNNVDNLQRQRDELDQFINQFLTKTQNIAAEITFSKKIQQKIEAVQNNKLDEWRGKIDSRQMDRQQMVNLYTQAISSLLSVVDDVIAESSNSQITRELSTYSLIANTAEAAGKERASVAAYLASGQANTKELAKLQSLSGQQHALLDNAFYAANKSLKPLIEELINSSQLAKVKATREQLLESDVFSQLSGMEWFQLSTQYITRINKANQAVLEVVSESSIATASETLSQLWLLVILISAFILAIVVLTFFILKGIYSQVRELLEGIDFVMKNKDLRRKVSSKTTDELGNIGSAFNQLLEKFNASLNKIDQMSVQLATATEETSSTASQNSEQITRQQKQTEQVATATEEMSATASEISENIQRVVDAADSSINSKNKGEAAVRESINSVRALASAIGNVGEVISQLQERSVNINRVIDVIQNVADQTNLLALNAAIEAARAGEHGRGFSVVADEVRKLASQTHNSTNEISEMLTGFQQLSDAAYKDVNESKSIATATEEQARELEQAFAVISEDINSISEMSTQIATASEEQVAVAKDIANNMESVNEASLLILTGSQEIKSVTEEQAKSARELQDLAMEFKTA</sequence>
<reference evidence="9 10" key="1">
    <citation type="journal article" date="2004" name="Proc. Natl. Acad. Sci. U.S.A.">
        <title>Genome sequence of the deep-sea gamma-proteobacterium Idiomarina loihiensis reveals amino acid fermentation as a source of carbon and energy.</title>
        <authorList>
            <person name="Hou S."/>
            <person name="Saw J.H."/>
            <person name="Lee K.S."/>
            <person name="Freitas T.A."/>
            <person name="Belisle C."/>
            <person name="Kawarabayasi Y."/>
            <person name="Donachie S.P."/>
            <person name="Pikina A."/>
            <person name="Galperin M.Y."/>
            <person name="Koonin E.V."/>
            <person name="Makarova K.S."/>
            <person name="Omelchenko M.V."/>
            <person name="Sorokin A."/>
            <person name="Wolf Y.I."/>
            <person name="Li Q.X."/>
            <person name="Keum Y.S."/>
            <person name="Campbell S."/>
            <person name="Denery J."/>
            <person name="Aizawa S."/>
            <person name="Shibata S."/>
            <person name="Malahoff A."/>
            <person name="Alam M."/>
        </authorList>
    </citation>
    <scope>NUCLEOTIDE SEQUENCE [LARGE SCALE GENOMIC DNA]</scope>
    <source>
        <strain evidence="10">ATCC BAA-735 / DSM 15497 / L2-TR</strain>
    </source>
</reference>
<gene>
    <name evidence="9" type="ordered locus">IL1421</name>
</gene>
<dbReference type="InterPro" id="IPR013587">
    <property type="entry name" value="Nitrate/nitrite_sensing"/>
</dbReference>
<keyword evidence="6" id="KW-0472">Membrane</keyword>
<evidence type="ECO:0000256" key="5">
    <source>
        <dbReference type="SAM" id="MobiDB-lite"/>
    </source>
</evidence>
<comment type="subcellular location">
    <subcellularLocation>
        <location evidence="1">Membrane</location>
    </subcellularLocation>
</comment>
<dbReference type="GO" id="GO:0007165">
    <property type="term" value="P:signal transduction"/>
    <property type="evidence" value="ECO:0007669"/>
    <property type="project" value="UniProtKB-KW"/>
</dbReference>
<dbReference type="SMART" id="SM00283">
    <property type="entry name" value="MA"/>
    <property type="match status" value="1"/>
</dbReference>
<evidence type="ECO:0000313" key="10">
    <source>
        <dbReference type="Proteomes" id="UP000001171"/>
    </source>
</evidence>
<feature type="compositionally biased region" description="Polar residues" evidence="5">
    <location>
        <begin position="412"/>
        <end position="422"/>
    </location>
</feature>
<dbReference type="OrthoDB" id="2489132at2"/>
<dbReference type="InterPro" id="IPR003660">
    <property type="entry name" value="HAMP_dom"/>
</dbReference>
<dbReference type="PANTHER" id="PTHR32089">
    <property type="entry name" value="METHYL-ACCEPTING CHEMOTAXIS PROTEIN MCPB"/>
    <property type="match status" value="1"/>
</dbReference>
<accession>Q5QZU9</accession>
<dbReference type="AlphaFoldDB" id="Q5QZU9"/>
<dbReference type="CDD" id="cd11386">
    <property type="entry name" value="MCP_signal"/>
    <property type="match status" value="1"/>
</dbReference>
<dbReference type="HOGENOM" id="CLU_000445_107_27_6"/>
<evidence type="ECO:0000256" key="1">
    <source>
        <dbReference type="ARBA" id="ARBA00004370"/>
    </source>
</evidence>
<dbReference type="Gene3D" id="1.10.287.950">
    <property type="entry name" value="Methyl-accepting chemotaxis protein"/>
    <property type="match status" value="1"/>
</dbReference>
<dbReference type="GO" id="GO:0016020">
    <property type="term" value="C:membrane"/>
    <property type="evidence" value="ECO:0007669"/>
    <property type="project" value="UniProtKB-SubCell"/>
</dbReference>
<protein>
    <submittedName>
        <fullName evidence="9">Methyl-accepting chemotaxis protein</fullName>
    </submittedName>
</protein>
<dbReference type="PRINTS" id="PR00260">
    <property type="entry name" value="CHEMTRNSDUCR"/>
</dbReference>
<evidence type="ECO:0000256" key="3">
    <source>
        <dbReference type="ARBA" id="ARBA00029447"/>
    </source>
</evidence>
<feature type="transmembrane region" description="Helical" evidence="6">
    <location>
        <begin position="309"/>
        <end position="331"/>
    </location>
</feature>
<keyword evidence="6" id="KW-1133">Transmembrane helix</keyword>
<keyword evidence="2 4" id="KW-0807">Transducer</keyword>